<keyword evidence="4 14" id="KW-0812">Transmembrane</keyword>
<feature type="transmembrane region" description="Helical" evidence="14">
    <location>
        <begin position="882"/>
        <end position="901"/>
    </location>
</feature>
<dbReference type="Gene3D" id="4.10.1240.10">
    <property type="entry name" value="GPCR, family 2, extracellular hormone receptor domain"/>
    <property type="match status" value="1"/>
</dbReference>
<feature type="transmembrane region" description="Helical" evidence="14">
    <location>
        <begin position="965"/>
        <end position="987"/>
    </location>
</feature>
<evidence type="ECO:0000256" key="8">
    <source>
        <dbReference type="ARBA" id="ARBA00023136"/>
    </source>
</evidence>
<evidence type="ECO:0000256" key="4">
    <source>
        <dbReference type="ARBA" id="ARBA00022692"/>
    </source>
</evidence>
<dbReference type="Gene3D" id="2.60.220.50">
    <property type="match status" value="1"/>
</dbReference>
<dbReference type="EMBL" id="EAAA01002238">
    <property type="status" value="NOT_ANNOTATED_CDS"/>
    <property type="molecule type" value="Genomic_DNA"/>
</dbReference>
<proteinExistence type="predicted"/>
<keyword evidence="5 14" id="KW-1133">Transmembrane helix</keyword>
<dbReference type="SMART" id="SM00303">
    <property type="entry name" value="GPS"/>
    <property type="match status" value="1"/>
</dbReference>
<evidence type="ECO:0000256" key="2">
    <source>
        <dbReference type="ARBA" id="ARBA00004613"/>
    </source>
</evidence>
<dbReference type="GO" id="GO:0005576">
    <property type="term" value="C:extracellular region"/>
    <property type="evidence" value="ECO:0007669"/>
    <property type="project" value="UniProtKB-SubCell"/>
</dbReference>
<evidence type="ECO:0000259" key="17">
    <source>
        <dbReference type="PROSITE" id="PS50228"/>
    </source>
</evidence>
<dbReference type="InterPro" id="IPR000922">
    <property type="entry name" value="Lectin_gal-bd_dom"/>
</dbReference>
<feature type="transmembrane region" description="Helical" evidence="14">
    <location>
        <begin position="847"/>
        <end position="870"/>
    </location>
</feature>
<dbReference type="GO" id="GO:0005886">
    <property type="term" value="C:plasma membrane"/>
    <property type="evidence" value="ECO:0000318"/>
    <property type="project" value="GO_Central"/>
</dbReference>
<dbReference type="Pfam" id="PF02191">
    <property type="entry name" value="OLF"/>
    <property type="match status" value="1"/>
</dbReference>
<dbReference type="Pfam" id="PF00002">
    <property type="entry name" value="7tm_2"/>
    <property type="match status" value="1"/>
</dbReference>
<feature type="domain" description="G-protein coupled receptors family 2 profile 2" evidence="18">
    <location>
        <begin position="778"/>
        <end position="1018"/>
    </location>
</feature>
<dbReference type="InterPro" id="IPR017981">
    <property type="entry name" value="GPCR_2-like_7TM"/>
</dbReference>
<dbReference type="GO" id="GO:0007186">
    <property type="term" value="P:G protein-coupled receptor signaling pathway"/>
    <property type="evidence" value="ECO:0000318"/>
    <property type="project" value="GO_Central"/>
</dbReference>
<feature type="transmembrane region" description="Helical" evidence="14">
    <location>
        <begin position="813"/>
        <end position="835"/>
    </location>
</feature>
<evidence type="ECO:0000313" key="20">
    <source>
        <dbReference type="Ensembl" id="ENSCINP00000018782.3"/>
    </source>
</evidence>
<keyword evidence="9 13" id="KW-1015">Disulfide bond</keyword>
<feature type="domain" description="G-protein coupled receptors family 2 profile 1" evidence="16">
    <location>
        <begin position="395"/>
        <end position="453"/>
    </location>
</feature>
<dbReference type="InterPro" id="IPR003924">
    <property type="entry name" value="GPCR_2_latrophilin"/>
</dbReference>
<keyword evidence="7" id="KW-0297">G-protein coupled receptor</keyword>
<dbReference type="Gene3D" id="2.60.120.740">
    <property type="match status" value="1"/>
</dbReference>
<dbReference type="GO" id="GO:0007166">
    <property type="term" value="P:cell surface receptor signaling pathway"/>
    <property type="evidence" value="ECO:0007669"/>
    <property type="project" value="InterPro"/>
</dbReference>
<dbReference type="AlphaFoldDB" id="F6W122"/>
<reference evidence="21" key="1">
    <citation type="journal article" date="2002" name="Science">
        <title>The draft genome of Ciona intestinalis: insights into chordate and vertebrate origins.</title>
        <authorList>
            <person name="Dehal P."/>
            <person name="Satou Y."/>
            <person name="Campbell R.K."/>
            <person name="Chapman J."/>
            <person name="Degnan B."/>
            <person name="De Tomaso A."/>
            <person name="Davidson B."/>
            <person name="Di Gregorio A."/>
            <person name="Gelpke M."/>
            <person name="Goodstein D.M."/>
            <person name="Harafuji N."/>
            <person name="Hastings K.E."/>
            <person name="Ho I."/>
            <person name="Hotta K."/>
            <person name="Huang W."/>
            <person name="Kawashima T."/>
            <person name="Lemaire P."/>
            <person name="Martinez D."/>
            <person name="Meinertzhagen I.A."/>
            <person name="Necula S."/>
            <person name="Nonaka M."/>
            <person name="Putnam N."/>
            <person name="Rash S."/>
            <person name="Saiga H."/>
            <person name="Satake M."/>
            <person name="Terry A."/>
            <person name="Yamada L."/>
            <person name="Wang H.G."/>
            <person name="Awazu S."/>
            <person name="Azumi K."/>
            <person name="Boore J."/>
            <person name="Branno M."/>
            <person name="Chin-Bow S."/>
            <person name="DeSantis R."/>
            <person name="Doyle S."/>
            <person name="Francino P."/>
            <person name="Keys D.N."/>
            <person name="Haga S."/>
            <person name="Hayashi H."/>
            <person name="Hino K."/>
            <person name="Imai K.S."/>
            <person name="Inaba K."/>
            <person name="Kano S."/>
            <person name="Kobayashi K."/>
            <person name="Kobayashi M."/>
            <person name="Lee B.I."/>
            <person name="Makabe K.W."/>
            <person name="Manohar C."/>
            <person name="Matassi G."/>
            <person name="Medina M."/>
            <person name="Mochizuki Y."/>
            <person name="Mount S."/>
            <person name="Morishita T."/>
            <person name="Miura S."/>
            <person name="Nakayama A."/>
            <person name="Nishizaka S."/>
            <person name="Nomoto H."/>
            <person name="Ohta F."/>
            <person name="Oishi K."/>
            <person name="Rigoutsos I."/>
            <person name="Sano M."/>
            <person name="Sasaki A."/>
            <person name="Sasakura Y."/>
            <person name="Shoguchi E."/>
            <person name="Shin-i T."/>
            <person name="Spagnuolo A."/>
            <person name="Stainier D."/>
            <person name="Suzuki M.M."/>
            <person name="Tassy O."/>
            <person name="Takatori N."/>
            <person name="Tokuoka M."/>
            <person name="Yagi K."/>
            <person name="Yoshizaki F."/>
            <person name="Wada S."/>
            <person name="Zhang C."/>
            <person name="Hyatt P.D."/>
            <person name="Larimer F."/>
            <person name="Detter C."/>
            <person name="Doggett N."/>
            <person name="Glavina T."/>
            <person name="Hawkins T."/>
            <person name="Richardson P."/>
            <person name="Lucas S."/>
            <person name="Kohara Y."/>
            <person name="Levine M."/>
            <person name="Satoh N."/>
            <person name="Rokhsar D.S."/>
        </authorList>
    </citation>
    <scope>NUCLEOTIDE SEQUENCE [LARGE SCALE GENOMIC DNA]</scope>
</reference>
<evidence type="ECO:0000259" key="18">
    <source>
        <dbReference type="PROSITE" id="PS50261"/>
    </source>
</evidence>
<dbReference type="GO" id="GO:0004930">
    <property type="term" value="F:G protein-coupled receptor activity"/>
    <property type="evidence" value="ECO:0000318"/>
    <property type="project" value="GO_Central"/>
</dbReference>
<sequence length="1029" mass="113907">MNSSGNRAKELWTSIILRFLPSTVAVKARSHDEIACQDYEMTLRCPGSDVINVQMASYGRRDDRTCASSPENMMDTHCDLPGVLAIVANRRCNGKTECTLTVGEGIFEDPCPGTRKYLSATWECVPLNLAGRIVISCPGALESVTSRKQYVTTQMENAAWVRDPFQETEKIYVMGWAKYDTPQLYEFSTTDKMSNGQATTFHHLPYRKDGTGFVVYDGSIFYNKERSRTVVRYDFGTASTAAQAELPGANYHGTSPYAIEMSTDIDMAVDESGLWAIYATEDNDGNIVLSRLEPYSLKILNSWRTGYDKLSALNAFIVCGVLYAVNYETLMIDYMYNTTSNLDKQINIPIPGITRTTSSIEYNSKEHKLYMWDQGVAVEYSIDFVPITAAPPKLCKGEKASGLMWPDTAYSQIAILPCPGVSAVQAIWICGGNKSHPKWTTNEPDLSQCTSQWIKDLMIEVSTLCSVSSRPPRGTRAFVLSLGVKSASELSVKFVSLLRQKQQELASWDISMSIKLLRDHAEHEPLSSAATITDSTLKAASLLLDPVLTPTWKGLGEVVQTQLAVQLATILEDASYLLAKDMATEIPPPPPTSSMATSRTGQVNNVNWSQPFVTLGIKVAPIDLPSSAKSRKFQSKASNPGSSDKLAVVFISCKTLGIYMEDKNSIGSPRKPVDSQVISISMRSINISSNNSPVLSSSSGHEVELKKPIQMTLQHRNVGFRHHVCAYWDNSYAIQNGKWWRAGCRRTSGNSTHSTCECDHMTNFVVLSSITLIVYSDLKFILGISVFFSVFFDCPTYSTICYMNNKSLDVNTIHKNLVASLLLSQVVFLCGINKVNTPTLCSVVAGILHFGILSVFTWSTLEAYHLLAALNDVLTRNNRWKWYYITGYGLPAAVVMVSAAVNHDGYGSNDACWLNSNSDFIWSFIGPCSILISFSVVFLFLVLYKLHSYNTNFPEIVEAKVTRTGAAKACVLTCLLCLMWSFGVMWVSKVEPQLSACLFCVFCAFHALGCCLLYCLIPVDVRQVYGKCF</sequence>
<dbReference type="Pfam" id="PF02140">
    <property type="entry name" value="SUEL_Lectin"/>
    <property type="match status" value="1"/>
</dbReference>
<evidence type="ECO:0000256" key="1">
    <source>
        <dbReference type="ARBA" id="ARBA00004141"/>
    </source>
</evidence>
<protein>
    <submittedName>
        <fullName evidence="20">Uncharacterized protein</fullName>
    </submittedName>
</protein>
<name>F6W122_CIOIN</name>
<feature type="domain" description="Olfactomedin-like" evidence="19">
    <location>
        <begin position="136"/>
        <end position="386"/>
    </location>
</feature>
<dbReference type="SMART" id="SM00284">
    <property type="entry name" value="OLF"/>
    <property type="match status" value="1"/>
</dbReference>
<reference evidence="20" key="4">
    <citation type="submission" date="2025-09" db="UniProtKB">
        <authorList>
            <consortium name="Ensembl"/>
        </authorList>
    </citation>
    <scope>IDENTIFICATION</scope>
</reference>
<feature type="transmembrane region" description="Helical" evidence="14">
    <location>
        <begin position="764"/>
        <end position="792"/>
    </location>
</feature>
<dbReference type="InterPro" id="IPR001879">
    <property type="entry name" value="GPCR_2_extracellular_dom"/>
</dbReference>
<keyword evidence="6" id="KW-0770">Synapse</keyword>
<dbReference type="InterPro" id="IPR046338">
    <property type="entry name" value="GAIN_dom_sf"/>
</dbReference>
<evidence type="ECO:0000256" key="13">
    <source>
        <dbReference type="PROSITE-ProRule" id="PRU00446"/>
    </source>
</evidence>
<dbReference type="STRING" id="7719.ENSCINP00000018782"/>
<dbReference type="InterPro" id="IPR050605">
    <property type="entry name" value="Olfactomedin-like_domain"/>
</dbReference>
<dbReference type="InParanoid" id="F6W122"/>
<keyword evidence="21" id="KW-1185">Reference proteome</keyword>
<dbReference type="Pfam" id="PF01825">
    <property type="entry name" value="GPS"/>
    <property type="match status" value="1"/>
</dbReference>
<evidence type="ECO:0000256" key="10">
    <source>
        <dbReference type="ARBA" id="ARBA00023170"/>
    </source>
</evidence>
<dbReference type="GeneTree" id="ENSGT00940000155527"/>
<feature type="domain" description="SUEL-type lectin" evidence="17">
    <location>
        <begin position="35"/>
        <end position="125"/>
    </location>
</feature>
<evidence type="ECO:0000256" key="3">
    <source>
        <dbReference type="ARBA" id="ARBA00022525"/>
    </source>
</evidence>
<dbReference type="PANTHER" id="PTHR23192">
    <property type="entry name" value="OLFACTOMEDIN-RELATED"/>
    <property type="match status" value="1"/>
</dbReference>
<dbReference type="Proteomes" id="UP000008144">
    <property type="component" value="Chromosome 5"/>
</dbReference>
<feature type="transmembrane region" description="Helical" evidence="14">
    <location>
        <begin position="921"/>
        <end position="944"/>
    </location>
</feature>
<dbReference type="InterPro" id="IPR000832">
    <property type="entry name" value="GPCR_2_secretin-like"/>
</dbReference>
<dbReference type="PANTHER" id="PTHR23192:SF88">
    <property type="entry name" value="ADHESION G PROTEIN-COUPLED RECEPTOR L2-LIKE"/>
    <property type="match status" value="1"/>
</dbReference>
<reference evidence="20" key="3">
    <citation type="submission" date="2025-08" db="UniProtKB">
        <authorList>
            <consortium name="Ensembl"/>
        </authorList>
    </citation>
    <scope>IDENTIFICATION</scope>
</reference>
<dbReference type="InterPro" id="IPR000203">
    <property type="entry name" value="GPS"/>
</dbReference>
<dbReference type="FunFam" id="2.60.120.740:FF:000017">
    <property type="entry name" value="adhesion G protein-coupled receptor L3"/>
    <property type="match status" value="1"/>
</dbReference>
<keyword evidence="8 14" id="KW-0472">Membrane</keyword>
<dbReference type="InterPro" id="IPR036445">
    <property type="entry name" value="GPCR_2_extracell_dom_sf"/>
</dbReference>
<evidence type="ECO:0000256" key="14">
    <source>
        <dbReference type="SAM" id="Phobius"/>
    </source>
</evidence>
<dbReference type="PROSITE" id="PS51132">
    <property type="entry name" value="OLF"/>
    <property type="match status" value="1"/>
</dbReference>
<keyword evidence="11" id="KW-0807">Transducer</keyword>
<dbReference type="Ensembl" id="ENSCINT00000018782.3">
    <property type="protein sequence ID" value="ENSCINP00000018782.3"/>
    <property type="gene ID" value="ENSCING00000009244.3"/>
</dbReference>
<evidence type="ECO:0000259" key="19">
    <source>
        <dbReference type="PROSITE" id="PS51132"/>
    </source>
</evidence>
<accession>F6W122</accession>
<evidence type="ECO:0000256" key="9">
    <source>
        <dbReference type="ARBA" id="ARBA00023157"/>
    </source>
</evidence>
<evidence type="ECO:0000313" key="21">
    <source>
        <dbReference type="Proteomes" id="UP000008144"/>
    </source>
</evidence>
<evidence type="ECO:0000259" key="16">
    <source>
        <dbReference type="PROSITE" id="PS50227"/>
    </source>
</evidence>
<dbReference type="InterPro" id="IPR043159">
    <property type="entry name" value="Lectin_gal-bd_sf"/>
</dbReference>
<feature type="disulfide bond" evidence="13">
    <location>
        <begin position="137"/>
        <end position="319"/>
    </location>
</feature>
<evidence type="ECO:0000256" key="12">
    <source>
        <dbReference type="ARBA" id="ARBA00034109"/>
    </source>
</evidence>
<dbReference type="CDD" id="cd22826">
    <property type="entry name" value="Gal_Rha_Lectin_LPHNs"/>
    <property type="match status" value="1"/>
</dbReference>
<dbReference type="Gene3D" id="1.20.1070.10">
    <property type="entry name" value="Rhodopsin 7-helix transmembrane proteins"/>
    <property type="match status" value="1"/>
</dbReference>
<evidence type="ECO:0000259" key="15">
    <source>
        <dbReference type="PROSITE" id="PS50221"/>
    </source>
</evidence>
<comment type="subcellular location">
    <subcellularLocation>
        <location evidence="1">Membrane</location>
        <topology evidence="1">Multi-pass membrane protein</topology>
    </subcellularLocation>
    <subcellularLocation>
        <location evidence="2">Secreted</location>
    </subcellularLocation>
    <subcellularLocation>
        <location evidence="12">Synaptic cell membrane</location>
    </subcellularLocation>
</comment>
<dbReference type="PROSITE" id="PS50261">
    <property type="entry name" value="G_PROTEIN_RECEP_F2_4"/>
    <property type="match status" value="1"/>
</dbReference>
<evidence type="ECO:0000256" key="11">
    <source>
        <dbReference type="ARBA" id="ARBA00023224"/>
    </source>
</evidence>
<dbReference type="PROSITE" id="PS50228">
    <property type="entry name" value="SUEL_LECTIN"/>
    <property type="match status" value="1"/>
</dbReference>
<reference evidence="20" key="2">
    <citation type="journal article" date="2008" name="Genome Biol.">
        <title>Improved genome assembly and evidence-based global gene model set for the chordate Ciona intestinalis: new insight into intron and operon populations.</title>
        <authorList>
            <person name="Satou Y."/>
            <person name="Mineta K."/>
            <person name="Ogasawara M."/>
            <person name="Sasakura Y."/>
            <person name="Shoguchi E."/>
            <person name="Ueno K."/>
            <person name="Yamada L."/>
            <person name="Matsumoto J."/>
            <person name="Wasserscheid J."/>
            <person name="Dewar K."/>
            <person name="Wiley G.B."/>
            <person name="Macmil S.L."/>
            <person name="Roe B.A."/>
            <person name="Zeller R.W."/>
            <person name="Hastings K.E."/>
            <person name="Lemaire P."/>
            <person name="Lindquist E."/>
            <person name="Endo T."/>
            <person name="Hotta K."/>
            <person name="Inaba K."/>
        </authorList>
    </citation>
    <scope>NUCLEOTIDE SEQUENCE [LARGE SCALE GENOMIC DNA]</scope>
    <source>
        <strain evidence="20">wild type</strain>
    </source>
</reference>
<dbReference type="InterPro" id="IPR057244">
    <property type="entry name" value="GAIN_B"/>
</dbReference>
<evidence type="ECO:0000256" key="7">
    <source>
        <dbReference type="ARBA" id="ARBA00023040"/>
    </source>
</evidence>
<feature type="domain" description="GAIN-B" evidence="15">
    <location>
        <begin position="625"/>
        <end position="774"/>
    </location>
</feature>
<dbReference type="FunCoup" id="F6W122">
    <property type="interactions" value="15"/>
</dbReference>
<dbReference type="PRINTS" id="PR01444">
    <property type="entry name" value="LATROPHILIN"/>
</dbReference>
<dbReference type="OMA" id="MENAAWV"/>
<feature type="transmembrane region" description="Helical" evidence="14">
    <location>
        <begin position="993"/>
        <end position="1017"/>
    </location>
</feature>
<dbReference type="PROSITE" id="PS50227">
    <property type="entry name" value="G_PROTEIN_RECEP_F2_3"/>
    <property type="match status" value="1"/>
</dbReference>
<dbReference type="InterPro" id="IPR003112">
    <property type="entry name" value="Olfac-like_dom"/>
</dbReference>
<keyword evidence="3" id="KW-0964">Secreted</keyword>
<dbReference type="GO" id="GO:0097060">
    <property type="term" value="C:synaptic membrane"/>
    <property type="evidence" value="ECO:0007669"/>
    <property type="project" value="UniProtKB-SubCell"/>
</dbReference>
<keyword evidence="10" id="KW-0675">Receptor</keyword>
<dbReference type="PROSITE" id="PS50221">
    <property type="entry name" value="GAIN_B"/>
    <property type="match status" value="1"/>
</dbReference>
<dbReference type="HOGENOM" id="CLU_010754_0_0_1"/>
<evidence type="ECO:0000256" key="5">
    <source>
        <dbReference type="ARBA" id="ARBA00022989"/>
    </source>
</evidence>
<organism evidence="20 21">
    <name type="scientific">Ciona intestinalis</name>
    <name type="common">Transparent sea squirt</name>
    <name type="synonym">Ascidia intestinalis</name>
    <dbReference type="NCBI Taxonomy" id="7719"/>
    <lineage>
        <taxon>Eukaryota</taxon>
        <taxon>Metazoa</taxon>
        <taxon>Chordata</taxon>
        <taxon>Tunicata</taxon>
        <taxon>Ascidiacea</taxon>
        <taxon>Phlebobranchia</taxon>
        <taxon>Cionidae</taxon>
        <taxon>Ciona</taxon>
    </lineage>
</organism>
<evidence type="ECO:0000256" key="6">
    <source>
        <dbReference type="ARBA" id="ARBA00023018"/>
    </source>
</evidence>
<dbReference type="GO" id="GO:0030246">
    <property type="term" value="F:carbohydrate binding"/>
    <property type="evidence" value="ECO:0007669"/>
    <property type="project" value="InterPro"/>
</dbReference>